<dbReference type="PANTHER" id="PTHR38342:SF2">
    <property type="entry name" value="INNER MEMBRANE OR EXPORTED"/>
    <property type="match status" value="1"/>
</dbReference>
<dbReference type="PANTHER" id="PTHR38342">
    <property type="entry name" value="SLR5037 PROTEIN"/>
    <property type="match status" value="1"/>
</dbReference>
<sequence>MDIDGLVTRVSKNNWADTAERLLDAIRQLGIEPVARINQAAAAQKAGLSLLASEVIIFGNPAVGTYLMQSAPTIALELPLKILVWQDESGTTNVSYNQPQWLANRHGLRGHEERIRAISQMMKDLAAIAVTSKLTDQENPDIATLPSSINNKIQ</sequence>
<dbReference type="Pfam" id="PF03625">
    <property type="entry name" value="DUF302"/>
    <property type="match status" value="1"/>
</dbReference>
<reference evidence="3" key="1">
    <citation type="submission" date="2016-10" db="EMBL/GenBank/DDBJ databases">
        <authorList>
            <person name="Varghese N."/>
            <person name="Submissions S."/>
        </authorList>
    </citation>
    <scope>NUCLEOTIDE SEQUENCE [LARGE SCALE GENOMIC DNA]</scope>
    <source>
        <strain evidence="3">ATCC 700689</strain>
    </source>
</reference>
<accession>A0A1G8PTD8</accession>
<dbReference type="OrthoDB" id="9799367at2"/>
<evidence type="ECO:0000313" key="3">
    <source>
        <dbReference type="Proteomes" id="UP000182894"/>
    </source>
</evidence>
<proteinExistence type="predicted"/>
<feature type="domain" description="DUF302" evidence="1">
    <location>
        <begin position="37"/>
        <end position="99"/>
    </location>
</feature>
<dbReference type="CDD" id="cd14797">
    <property type="entry name" value="DUF302"/>
    <property type="match status" value="1"/>
</dbReference>
<dbReference type="RefSeq" id="WP_074757812.1">
    <property type="nucleotide sequence ID" value="NZ_FNCO01000019.1"/>
</dbReference>
<dbReference type="InterPro" id="IPR005180">
    <property type="entry name" value="DUF302"/>
</dbReference>
<keyword evidence="3" id="KW-1185">Reference proteome</keyword>
<dbReference type="InterPro" id="IPR035923">
    <property type="entry name" value="TT1751-like_sf"/>
</dbReference>
<organism evidence="2 3">
    <name type="scientific">Pseudomonas abietaniphila</name>
    <dbReference type="NCBI Taxonomy" id="89065"/>
    <lineage>
        <taxon>Bacteria</taxon>
        <taxon>Pseudomonadati</taxon>
        <taxon>Pseudomonadota</taxon>
        <taxon>Gammaproteobacteria</taxon>
        <taxon>Pseudomonadales</taxon>
        <taxon>Pseudomonadaceae</taxon>
        <taxon>Pseudomonas</taxon>
    </lineage>
</organism>
<gene>
    <name evidence="2" type="ORF">SAMN05216605_119104</name>
</gene>
<dbReference type="EMBL" id="FNCO01000019">
    <property type="protein sequence ID" value="SDI95723.1"/>
    <property type="molecule type" value="Genomic_DNA"/>
</dbReference>
<dbReference type="STRING" id="89065.SAMN05216605_119104"/>
<dbReference type="AlphaFoldDB" id="A0A1G8PTD8"/>
<name>A0A1G8PTD8_9PSED</name>
<protein>
    <submittedName>
        <fullName evidence="2">Uncharacterized conserved protein, DUF302 family</fullName>
    </submittedName>
</protein>
<evidence type="ECO:0000259" key="1">
    <source>
        <dbReference type="Pfam" id="PF03625"/>
    </source>
</evidence>
<dbReference type="SUPFAM" id="SSF103247">
    <property type="entry name" value="TT1751-like"/>
    <property type="match status" value="1"/>
</dbReference>
<dbReference type="Gene3D" id="3.30.310.70">
    <property type="entry name" value="TT1751-like domain"/>
    <property type="match status" value="1"/>
</dbReference>
<evidence type="ECO:0000313" key="2">
    <source>
        <dbReference type="EMBL" id="SDI95723.1"/>
    </source>
</evidence>
<dbReference type="Proteomes" id="UP000182894">
    <property type="component" value="Unassembled WGS sequence"/>
</dbReference>